<protein>
    <recommendedName>
        <fullName evidence="3">Cation transporter</fullName>
    </recommendedName>
</protein>
<evidence type="ECO:0008006" key="3">
    <source>
        <dbReference type="Google" id="ProtNLM"/>
    </source>
</evidence>
<evidence type="ECO:0000313" key="2">
    <source>
        <dbReference type="Proteomes" id="UP000075680"/>
    </source>
</evidence>
<dbReference type="PATRIC" id="fig|52133.18.peg.3658"/>
<organism evidence="1 2">
    <name type="scientific">Acinetobacter venetianus</name>
    <dbReference type="NCBI Taxonomy" id="52133"/>
    <lineage>
        <taxon>Bacteria</taxon>
        <taxon>Pseudomonadati</taxon>
        <taxon>Pseudomonadota</taxon>
        <taxon>Gammaproteobacteria</taxon>
        <taxon>Moraxellales</taxon>
        <taxon>Moraxellaceae</taxon>
        <taxon>Acinetobacter</taxon>
    </lineage>
</organism>
<dbReference type="EMBL" id="JRUE01000264">
    <property type="protein sequence ID" value="KXZ62036.1"/>
    <property type="molecule type" value="Genomic_DNA"/>
</dbReference>
<accession>A0A150HIY8</accession>
<gene>
    <name evidence="1" type="ORF">AVENLUH5627_03575</name>
</gene>
<dbReference type="Proteomes" id="UP000075680">
    <property type="component" value="Unassembled WGS sequence"/>
</dbReference>
<reference evidence="1 2" key="1">
    <citation type="journal article" date="2016" name="Sci. Rep.">
        <title>Genomic and phenotypic characterization of the species Acinetobacter venetianus.</title>
        <authorList>
            <person name="Fondi M."/>
            <person name="Maida I."/>
            <person name="Perrin E."/>
            <person name="Orlandini V."/>
            <person name="La Torre L."/>
            <person name="Bosi E."/>
            <person name="Negroni A."/>
            <person name="Zanaroli G."/>
            <person name="Fava F."/>
            <person name="Decorosi F."/>
            <person name="Giovannetti L."/>
            <person name="Viti C."/>
            <person name="Vaneechoutte M."/>
            <person name="Dijkshoorn L."/>
            <person name="Fani R."/>
        </authorList>
    </citation>
    <scope>NUCLEOTIDE SEQUENCE [LARGE SCALE GENOMIC DNA]</scope>
    <source>
        <strain evidence="1 2">LUH5627</strain>
    </source>
</reference>
<evidence type="ECO:0000313" key="1">
    <source>
        <dbReference type="EMBL" id="KXZ62036.1"/>
    </source>
</evidence>
<name>A0A150HIY8_9GAMM</name>
<dbReference type="AlphaFoldDB" id="A0A150HIY8"/>
<comment type="caution">
    <text evidence="1">The sequence shown here is derived from an EMBL/GenBank/DDBJ whole genome shotgun (WGS) entry which is preliminary data.</text>
</comment>
<dbReference type="InterPro" id="IPR054660">
    <property type="entry name" value="CzcI-like"/>
</dbReference>
<dbReference type="NCBIfam" id="NF045615">
    <property type="entry name" value="efflu_CzcI_Acin"/>
    <property type="match status" value="1"/>
</dbReference>
<proteinExistence type="predicted"/>
<sequence>MFQSIWNVAAVYCGHENTSKQLITTVNHFGHHSLQETQEQSDLKQDLADDTTLLSSQDHHDHLPSCFHVVVLAAEQKLNQPILYEHELKQQYDWSNFYQSPYLTGLNPPPVLTLLSVG</sequence>